<dbReference type="InterPro" id="IPR036291">
    <property type="entry name" value="NAD(P)-bd_dom_sf"/>
</dbReference>
<dbReference type="PRINTS" id="PR00081">
    <property type="entry name" value="GDHRDH"/>
</dbReference>
<dbReference type="SUPFAM" id="SSF51735">
    <property type="entry name" value="NAD(P)-binding Rossmann-fold domains"/>
    <property type="match status" value="1"/>
</dbReference>
<evidence type="ECO:0000256" key="2">
    <source>
        <dbReference type="ARBA" id="ARBA00022857"/>
    </source>
</evidence>
<keyword evidence="3" id="KW-0560">Oxidoreductase</keyword>
<evidence type="ECO:0000313" key="4">
    <source>
        <dbReference type="EMBL" id="KAJ9155525.1"/>
    </source>
</evidence>
<accession>A0AA38S3E4</accession>
<gene>
    <name evidence="4" type="ORF">NKR23_g1955</name>
</gene>
<dbReference type="Proteomes" id="UP001174694">
    <property type="component" value="Unassembled WGS sequence"/>
</dbReference>
<organism evidence="4 5">
    <name type="scientific">Pleurostoma richardsiae</name>
    <dbReference type="NCBI Taxonomy" id="41990"/>
    <lineage>
        <taxon>Eukaryota</taxon>
        <taxon>Fungi</taxon>
        <taxon>Dikarya</taxon>
        <taxon>Ascomycota</taxon>
        <taxon>Pezizomycotina</taxon>
        <taxon>Sordariomycetes</taxon>
        <taxon>Sordariomycetidae</taxon>
        <taxon>Calosphaeriales</taxon>
        <taxon>Pleurostomataceae</taxon>
        <taxon>Pleurostoma</taxon>
    </lineage>
</organism>
<dbReference type="AlphaFoldDB" id="A0AA38S3E4"/>
<protein>
    <submittedName>
        <fullName evidence="4">Bacilysin biosynthesis oxidoreductase</fullName>
    </submittedName>
</protein>
<dbReference type="PANTHER" id="PTHR43180">
    <property type="entry name" value="3-OXOACYL-(ACYL-CARRIER-PROTEIN) REDUCTASE (AFU_ORTHOLOGUE AFUA_6G11210)"/>
    <property type="match status" value="1"/>
</dbReference>
<dbReference type="Gene3D" id="3.40.50.720">
    <property type="entry name" value="NAD(P)-binding Rossmann-like Domain"/>
    <property type="match status" value="1"/>
</dbReference>
<sequence length="377" mass="39813">MASLAPETMHHLVEAIGQSPPVDTTAPYNRDGVSGKTILVTGGASGFGAAFAREWAGHGANLILGDVNDKMGEELVAELRASTGSSHHHYIHCDVTDWQSQVAFFRTAAQLSPTGGIDGVVANAGIVEKETTVSGKGFENPSNLDTDPNPPPPNLDVVNVNFIGVLYTTHLALFWLPRNGAAKQPSNSQPNGNGATDCKPSGLPRDRHLLLVGSIAGIAPLPCQTGYAAAKHAVTGLFRSLRATVRGQGIRVNMICPYFVATPIIPKAGLLALAGGAPAELEDVVDAATRLMADDGIVGRALCIGPKIVVVPGQDGAEDTVKLVEGEGQAVWECYAQDYESVEVFVWRMVRLLNTVRTIRGWVGLVKDTVRILFGGR</sequence>
<dbReference type="PANTHER" id="PTHR43180:SF16">
    <property type="entry name" value="BACILYSIN BIOSYNTHESIS OXIDOREDUCTASE BACC"/>
    <property type="match status" value="1"/>
</dbReference>
<comment type="similarity">
    <text evidence="1">Belongs to the short-chain dehydrogenases/reductases (SDR) family.</text>
</comment>
<comment type="caution">
    <text evidence="4">The sequence shown here is derived from an EMBL/GenBank/DDBJ whole genome shotgun (WGS) entry which is preliminary data.</text>
</comment>
<evidence type="ECO:0000256" key="1">
    <source>
        <dbReference type="ARBA" id="ARBA00006484"/>
    </source>
</evidence>
<keyword evidence="5" id="KW-1185">Reference proteome</keyword>
<evidence type="ECO:0000313" key="5">
    <source>
        <dbReference type="Proteomes" id="UP001174694"/>
    </source>
</evidence>
<evidence type="ECO:0000256" key="3">
    <source>
        <dbReference type="ARBA" id="ARBA00023002"/>
    </source>
</evidence>
<reference evidence="4" key="1">
    <citation type="submission" date="2022-07" db="EMBL/GenBank/DDBJ databases">
        <title>Fungi with potential for degradation of polypropylene.</title>
        <authorList>
            <person name="Gostincar C."/>
        </authorList>
    </citation>
    <scope>NUCLEOTIDE SEQUENCE</scope>
    <source>
        <strain evidence="4">EXF-13308</strain>
    </source>
</reference>
<dbReference type="GO" id="GO:0016491">
    <property type="term" value="F:oxidoreductase activity"/>
    <property type="evidence" value="ECO:0007669"/>
    <property type="project" value="UniProtKB-KW"/>
</dbReference>
<dbReference type="PROSITE" id="PS00061">
    <property type="entry name" value="ADH_SHORT"/>
    <property type="match status" value="1"/>
</dbReference>
<dbReference type="InterPro" id="IPR002347">
    <property type="entry name" value="SDR_fam"/>
</dbReference>
<keyword evidence="2" id="KW-0521">NADP</keyword>
<dbReference type="EMBL" id="JANBVO010000003">
    <property type="protein sequence ID" value="KAJ9155525.1"/>
    <property type="molecule type" value="Genomic_DNA"/>
</dbReference>
<proteinExistence type="inferred from homology"/>
<dbReference type="InterPro" id="IPR020904">
    <property type="entry name" value="Sc_DH/Rdtase_CS"/>
</dbReference>
<dbReference type="Pfam" id="PF00106">
    <property type="entry name" value="adh_short"/>
    <property type="match status" value="2"/>
</dbReference>
<name>A0AA38S3E4_9PEZI</name>